<evidence type="ECO:0000256" key="1">
    <source>
        <dbReference type="SAM" id="SignalP"/>
    </source>
</evidence>
<organism evidence="2 3">
    <name type="scientific">Carya illinoinensis</name>
    <name type="common">Pecan</name>
    <dbReference type="NCBI Taxonomy" id="32201"/>
    <lineage>
        <taxon>Eukaryota</taxon>
        <taxon>Viridiplantae</taxon>
        <taxon>Streptophyta</taxon>
        <taxon>Embryophyta</taxon>
        <taxon>Tracheophyta</taxon>
        <taxon>Spermatophyta</taxon>
        <taxon>Magnoliopsida</taxon>
        <taxon>eudicotyledons</taxon>
        <taxon>Gunneridae</taxon>
        <taxon>Pentapetalae</taxon>
        <taxon>rosids</taxon>
        <taxon>fabids</taxon>
        <taxon>Fagales</taxon>
        <taxon>Juglandaceae</taxon>
        <taxon>Carya</taxon>
    </lineage>
</organism>
<sequence length="89" mass="10164">MCYHWKKPQAISLILLSPPYAQAYLCANLPLLLAPVGYPHFYPWVAVWEWIGYGIQTSFSGKKRGRLGLFGMKLGDPSGRQQFQSIEEF</sequence>
<comment type="caution">
    <text evidence="2">The sequence shown here is derived from an EMBL/GenBank/DDBJ whole genome shotgun (WGS) entry which is preliminary data.</text>
</comment>
<keyword evidence="3" id="KW-1185">Reference proteome</keyword>
<feature type="signal peptide" evidence="1">
    <location>
        <begin position="1"/>
        <end position="23"/>
    </location>
</feature>
<keyword evidence="1" id="KW-0732">Signal</keyword>
<accession>A0A8T1QM26</accession>
<feature type="chain" id="PRO_5035839382" evidence="1">
    <location>
        <begin position="24"/>
        <end position="89"/>
    </location>
</feature>
<dbReference type="AlphaFoldDB" id="A0A8T1QM26"/>
<dbReference type="Proteomes" id="UP000811609">
    <property type="component" value="Chromosome 5"/>
</dbReference>
<evidence type="ECO:0000313" key="3">
    <source>
        <dbReference type="Proteomes" id="UP000811609"/>
    </source>
</evidence>
<gene>
    <name evidence="2" type="ORF">CIPAW_05G190500</name>
</gene>
<evidence type="ECO:0000313" key="2">
    <source>
        <dbReference type="EMBL" id="KAG6655082.1"/>
    </source>
</evidence>
<name>A0A8T1QM26_CARIL</name>
<reference evidence="2" key="1">
    <citation type="submission" date="2020-12" db="EMBL/GenBank/DDBJ databases">
        <title>WGS assembly of Carya illinoinensis cv. Pawnee.</title>
        <authorList>
            <person name="Platts A."/>
            <person name="Shu S."/>
            <person name="Wright S."/>
            <person name="Barry K."/>
            <person name="Edger P."/>
            <person name="Pires J.C."/>
            <person name="Schmutz J."/>
        </authorList>
    </citation>
    <scope>NUCLEOTIDE SEQUENCE</scope>
    <source>
        <tissue evidence="2">Leaf</tissue>
    </source>
</reference>
<proteinExistence type="predicted"/>
<dbReference type="EMBL" id="CM031813">
    <property type="protein sequence ID" value="KAG6655082.1"/>
    <property type="molecule type" value="Genomic_DNA"/>
</dbReference>
<protein>
    <submittedName>
        <fullName evidence="2">Uncharacterized protein</fullName>
    </submittedName>
</protein>